<evidence type="ECO:0000313" key="1">
    <source>
        <dbReference type="EMBL" id="MFC5278519.1"/>
    </source>
</evidence>
<proteinExistence type="predicted"/>
<organism evidence="1 2">
    <name type="scientific">Halorubrum rubrum</name>
    <dbReference type="NCBI Taxonomy" id="1126240"/>
    <lineage>
        <taxon>Archaea</taxon>
        <taxon>Methanobacteriati</taxon>
        <taxon>Methanobacteriota</taxon>
        <taxon>Stenosarchaea group</taxon>
        <taxon>Halobacteria</taxon>
        <taxon>Halobacteriales</taxon>
        <taxon>Haloferacaceae</taxon>
        <taxon>Halorubrum</taxon>
    </lineage>
</organism>
<evidence type="ECO:0000313" key="2">
    <source>
        <dbReference type="Proteomes" id="UP001596118"/>
    </source>
</evidence>
<dbReference type="EMBL" id="JBHSKY010000007">
    <property type="protein sequence ID" value="MFC5278519.1"/>
    <property type="molecule type" value="Genomic_DNA"/>
</dbReference>
<dbReference type="Proteomes" id="UP001596118">
    <property type="component" value="Unassembled WGS sequence"/>
</dbReference>
<reference evidence="1 2" key="1">
    <citation type="journal article" date="2019" name="Int. J. Syst. Evol. Microbiol.">
        <title>The Global Catalogue of Microorganisms (GCM) 10K type strain sequencing project: providing services to taxonomists for standard genome sequencing and annotation.</title>
        <authorList>
            <consortium name="The Broad Institute Genomics Platform"/>
            <consortium name="The Broad Institute Genome Sequencing Center for Infectious Disease"/>
            <person name="Wu L."/>
            <person name="Ma J."/>
        </authorList>
    </citation>
    <scope>NUCLEOTIDE SEQUENCE [LARGE SCALE GENOMIC DNA]</scope>
    <source>
        <strain evidence="1 2">CGMCC 1.12124</strain>
    </source>
</reference>
<name>A0ABD5R0W6_9EURY</name>
<comment type="caution">
    <text evidence="1">The sequence shown here is derived from an EMBL/GenBank/DDBJ whole genome shotgun (WGS) entry which is preliminary data.</text>
</comment>
<protein>
    <submittedName>
        <fullName evidence="1">Uncharacterized protein</fullName>
    </submittedName>
</protein>
<dbReference type="RefSeq" id="WP_256412145.1">
    <property type="nucleotide sequence ID" value="NZ_JANHDM010000008.1"/>
</dbReference>
<accession>A0ABD5R0W6</accession>
<keyword evidence="2" id="KW-1185">Reference proteome</keyword>
<gene>
    <name evidence="1" type="ORF">ACFPM1_07085</name>
</gene>
<dbReference type="PROSITE" id="PS51257">
    <property type="entry name" value="PROKAR_LIPOPROTEIN"/>
    <property type="match status" value="1"/>
</dbReference>
<sequence>MARQSTTRRRLLGVGCVSAAVAAAGCLGSFDSVGDGAGETDGSGDRSLRLSLSPRDDTLRERYVIDVADLADARPPDAEEAFRTTLEGSTYTTQYRTPFFSTPDDPTYVREEGTYYWLGSVVIDEAVETRPVLRLRDGTRIDDDATDADTTETDAVAAEDLPEGDRRAVRIAHMAARARGDEGGVPWGLVQRGGYVYRSEEAVETSRVLSDDGPDRVVYRETAYAVDVAEERFYESVHRATVESVATSPERMEAILRAKFVDARIDRDALSTEETGVIRSARGEGYDETHPYSDAYRGVLTALHERAYLDGNVEKDAFDDAEHGSGTVLYGDEYYEYRLRFTSSSAA</sequence>
<dbReference type="AlphaFoldDB" id="A0ABD5R0W6"/>